<organism evidence="1 2">
    <name type="scientific">Neoarthrinium moseri</name>
    <dbReference type="NCBI Taxonomy" id="1658444"/>
    <lineage>
        <taxon>Eukaryota</taxon>
        <taxon>Fungi</taxon>
        <taxon>Dikarya</taxon>
        <taxon>Ascomycota</taxon>
        <taxon>Pezizomycotina</taxon>
        <taxon>Sordariomycetes</taxon>
        <taxon>Xylariomycetidae</taxon>
        <taxon>Amphisphaeriales</taxon>
        <taxon>Apiosporaceae</taxon>
        <taxon>Neoarthrinium</taxon>
    </lineage>
</organism>
<evidence type="ECO:0000313" key="1">
    <source>
        <dbReference type="EMBL" id="KAI1859758.1"/>
    </source>
</evidence>
<comment type="caution">
    <text evidence="1">The sequence shown here is derived from an EMBL/GenBank/DDBJ whole genome shotgun (WGS) entry which is preliminary data.</text>
</comment>
<gene>
    <name evidence="1" type="ORF">JX265_010207</name>
</gene>
<protein>
    <submittedName>
        <fullName evidence="1">Uncharacterized protein</fullName>
    </submittedName>
</protein>
<dbReference type="Proteomes" id="UP000829685">
    <property type="component" value="Unassembled WGS sequence"/>
</dbReference>
<proteinExistence type="predicted"/>
<accession>A0A9Q0ALX2</accession>
<name>A0A9Q0ALX2_9PEZI</name>
<dbReference type="EMBL" id="JAFIMR010000033">
    <property type="protein sequence ID" value="KAI1859758.1"/>
    <property type="molecule type" value="Genomic_DNA"/>
</dbReference>
<keyword evidence="2" id="KW-1185">Reference proteome</keyword>
<sequence>MADSDPRQRDSDEVMPNIETKPKSYAEYVLSCVQKGEDFMLPLSMIVALDARKVQAEEMQNNQPVFLVFQEDGSVEGCQGLKKVPSSKNVVGIYSTILSANLKAVEIIREAIKEPFCRGLPRTTKEWATEHNDEIKAGSGLEGDDTWFIDEGGLLHLRVAQRTSLFRESVKDAWAERRSIED</sequence>
<evidence type="ECO:0000313" key="2">
    <source>
        <dbReference type="Proteomes" id="UP000829685"/>
    </source>
</evidence>
<reference evidence="1" key="1">
    <citation type="submission" date="2021-03" db="EMBL/GenBank/DDBJ databases">
        <title>Revisited historic fungal species revealed as producer of novel bioactive compounds through whole genome sequencing and comparative genomics.</title>
        <authorList>
            <person name="Vignolle G.A."/>
            <person name="Hochenegger N."/>
            <person name="Mach R.L."/>
            <person name="Mach-Aigner A.R."/>
            <person name="Javad Rahimi M."/>
            <person name="Salim K.A."/>
            <person name="Chan C.M."/>
            <person name="Lim L.B.L."/>
            <person name="Cai F."/>
            <person name="Druzhinina I.S."/>
            <person name="U'Ren J.M."/>
            <person name="Derntl C."/>
        </authorList>
    </citation>
    <scope>NUCLEOTIDE SEQUENCE</scope>
    <source>
        <strain evidence="1">TUCIM 5799</strain>
    </source>
</reference>
<dbReference type="AlphaFoldDB" id="A0A9Q0ALX2"/>